<comment type="subunit">
    <text evidence="7">Binds to RNA polymerase II (RNAPII).</text>
</comment>
<evidence type="ECO:0000256" key="6">
    <source>
        <dbReference type="ARBA" id="ARBA00023134"/>
    </source>
</evidence>
<dbReference type="EMBL" id="CAJFDH010000005">
    <property type="protein sequence ID" value="CAD5223450.1"/>
    <property type="molecule type" value="Genomic_DNA"/>
</dbReference>
<comment type="function">
    <text evidence="1">Small GTPase required for proper localization of RNA polymerase II (RNAPII). May act at an RNAP assembly step prior to nuclear import.</text>
</comment>
<dbReference type="AlphaFoldDB" id="A0A811L5C8"/>
<dbReference type="InterPro" id="IPR004130">
    <property type="entry name" value="Gpn"/>
</dbReference>
<evidence type="ECO:0000256" key="8">
    <source>
        <dbReference type="SAM" id="MobiDB-lite"/>
    </source>
</evidence>
<dbReference type="Proteomes" id="UP000783686">
    <property type="component" value="Unassembled WGS sequence"/>
</dbReference>
<protein>
    <recommendedName>
        <fullName evidence="3 7">GPN-loop GTPase 3</fullName>
    </recommendedName>
</protein>
<feature type="region of interest" description="Disordered" evidence="8">
    <location>
        <begin position="256"/>
        <end position="279"/>
    </location>
</feature>
<dbReference type="Pfam" id="PF03029">
    <property type="entry name" value="ATP_bind_1"/>
    <property type="match status" value="1"/>
</dbReference>
<evidence type="ECO:0000256" key="2">
    <source>
        <dbReference type="ARBA" id="ARBA00005290"/>
    </source>
</evidence>
<keyword evidence="5 7" id="KW-0378">Hydrolase</keyword>
<evidence type="ECO:0000256" key="3">
    <source>
        <dbReference type="ARBA" id="ARBA00014587"/>
    </source>
</evidence>
<evidence type="ECO:0000313" key="9">
    <source>
        <dbReference type="EMBL" id="CAD5223450.1"/>
    </source>
</evidence>
<dbReference type="OrthoDB" id="5839at2759"/>
<evidence type="ECO:0000313" key="10">
    <source>
        <dbReference type="Proteomes" id="UP000614601"/>
    </source>
</evidence>
<dbReference type="GO" id="GO:0003924">
    <property type="term" value="F:GTPase activity"/>
    <property type="evidence" value="ECO:0007669"/>
    <property type="project" value="TreeGrafter"/>
</dbReference>
<keyword evidence="6 7" id="KW-0342">GTP-binding</keyword>
<evidence type="ECO:0000256" key="5">
    <source>
        <dbReference type="ARBA" id="ARBA00022801"/>
    </source>
</evidence>
<keyword evidence="10" id="KW-1185">Reference proteome</keyword>
<dbReference type="CDD" id="cd17872">
    <property type="entry name" value="GPN3"/>
    <property type="match status" value="1"/>
</dbReference>
<dbReference type="EMBL" id="CAJFCW020000005">
    <property type="protein sequence ID" value="CAG9117900.1"/>
    <property type="molecule type" value="Genomic_DNA"/>
</dbReference>
<evidence type="ECO:0000256" key="4">
    <source>
        <dbReference type="ARBA" id="ARBA00022741"/>
    </source>
</evidence>
<evidence type="ECO:0000256" key="7">
    <source>
        <dbReference type="RuleBase" id="RU365059"/>
    </source>
</evidence>
<reference evidence="9" key="1">
    <citation type="submission" date="2020-09" db="EMBL/GenBank/DDBJ databases">
        <authorList>
            <person name="Kikuchi T."/>
        </authorList>
    </citation>
    <scope>NUCLEOTIDE SEQUENCE</scope>
    <source>
        <strain evidence="9">SH1</strain>
    </source>
</reference>
<dbReference type="GO" id="GO:0005525">
    <property type="term" value="F:GTP binding"/>
    <property type="evidence" value="ECO:0007669"/>
    <property type="project" value="UniProtKB-KW"/>
</dbReference>
<dbReference type="PANTHER" id="PTHR21231:SF7">
    <property type="entry name" value="GPN-LOOP GTPASE 3"/>
    <property type="match status" value="1"/>
</dbReference>
<dbReference type="Proteomes" id="UP000614601">
    <property type="component" value="Unassembled WGS sequence"/>
</dbReference>
<comment type="function">
    <text evidence="7">Small GTPase required for proper nuclear import of RNA polymerase II and III (RNAPII and RNAPIII). May act at an RNAP assembly step prior to nuclear import.</text>
</comment>
<proteinExistence type="inferred from homology"/>
<dbReference type="Gene3D" id="3.40.50.300">
    <property type="entry name" value="P-loop containing nucleotide triphosphate hydrolases"/>
    <property type="match status" value="1"/>
</dbReference>
<evidence type="ECO:0000256" key="1">
    <source>
        <dbReference type="ARBA" id="ARBA00002411"/>
    </source>
</evidence>
<dbReference type="SUPFAM" id="SSF52540">
    <property type="entry name" value="P-loop containing nucleoside triphosphate hydrolases"/>
    <property type="match status" value="1"/>
</dbReference>
<gene>
    <name evidence="9" type="ORF">BOKJ2_LOCUS10220</name>
</gene>
<keyword evidence="4 7" id="KW-0547">Nucleotide-binding</keyword>
<dbReference type="InterPro" id="IPR027417">
    <property type="entry name" value="P-loop_NTPase"/>
</dbReference>
<dbReference type="PANTHER" id="PTHR21231">
    <property type="entry name" value="XPA-BINDING PROTEIN 1-RELATED"/>
    <property type="match status" value="1"/>
</dbReference>
<organism evidence="9 10">
    <name type="scientific">Bursaphelenchus okinawaensis</name>
    <dbReference type="NCBI Taxonomy" id="465554"/>
    <lineage>
        <taxon>Eukaryota</taxon>
        <taxon>Metazoa</taxon>
        <taxon>Ecdysozoa</taxon>
        <taxon>Nematoda</taxon>
        <taxon>Chromadorea</taxon>
        <taxon>Rhabditida</taxon>
        <taxon>Tylenchina</taxon>
        <taxon>Tylenchomorpha</taxon>
        <taxon>Aphelenchoidea</taxon>
        <taxon>Aphelenchoididae</taxon>
        <taxon>Bursaphelenchus</taxon>
    </lineage>
</organism>
<dbReference type="FunFam" id="3.40.50.300:FF:000616">
    <property type="entry name" value="GPN-loop GTPase 3"/>
    <property type="match status" value="1"/>
</dbReference>
<sequence>MKYAQLVVGPAGSGKSTYCYTIQEHCRAANRPVMICNLDPAADYFKYQPDVDVRDLISVKDVQEDEELILGPNGALVFCMEYLLQEIDALQEMLQAGEDDYFLFDCPGQIELYSHLPVMRQLTERLQQWGFQVCTVFLLDSQFLLDADKFIAGALTTLATMVSLETPAVSIISKMDMMQKEDKEWIEGVLEGNAQALLDSQEATEWNKKHRLLSELIASILDEYGLVRFVTLDCEDEENISEVLLTIDNSIQYGEDADVRDRLPEDEDVESPEDQGFVE</sequence>
<comment type="caution">
    <text evidence="9">The sequence shown here is derived from an EMBL/GenBank/DDBJ whole genome shotgun (WGS) entry which is preliminary data.</text>
</comment>
<dbReference type="InterPro" id="IPR030228">
    <property type="entry name" value="Gpn3"/>
</dbReference>
<accession>A0A811L5C8</accession>
<name>A0A811L5C8_9BILA</name>
<feature type="compositionally biased region" description="Acidic residues" evidence="8">
    <location>
        <begin position="264"/>
        <end position="273"/>
    </location>
</feature>
<comment type="similarity">
    <text evidence="2 7">Belongs to the GPN-loop GTPase family.</text>
</comment>